<evidence type="ECO:0000313" key="2">
    <source>
        <dbReference type="EMBL" id="TEB30011.1"/>
    </source>
</evidence>
<keyword evidence="1" id="KW-0472">Membrane</keyword>
<name>A0A4Y7T7N4_COPMI</name>
<protein>
    <submittedName>
        <fullName evidence="2">Uncharacterized protein</fullName>
    </submittedName>
</protein>
<keyword evidence="1" id="KW-0812">Transmembrane</keyword>
<accession>A0A4Y7T7N4</accession>
<dbReference type="Proteomes" id="UP000298030">
    <property type="component" value="Unassembled WGS sequence"/>
</dbReference>
<keyword evidence="3" id="KW-1185">Reference proteome</keyword>
<evidence type="ECO:0000256" key="1">
    <source>
        <dbReference type="SAM" id="Phobius"/>
    </source>
</evidence>
<reference evidence="2 3" key="1">
    <citation type="journal article" date="2019" name="Nat. Ecol. Evol.">
        <title>Megaphylogeny resolves global patterns of mushroom evolution.</title>
        <authorList>
            <person name="Varga T."/>
            <person name="Krizsan K."/>
            <person name="Foldi C."/>
            <person name="Dima B."/>
            <person name="Sanchez-Garcia M."/>
            <person name="Sanchez-Ramirez S."/>
            <person name="Szollosi G.J."/>
            <person name="Szarkandi J.G."/>
            <person name="Papp V."/>
            <person name="Albert L."/>
            <person name="Andreopoulos W."/>
            <person name="Angelini C."/>
            <person name="Antonin V."/>
            <person name="Barry K.W."/>
            <person name="Bougher N.L."/>
            <person name="Buchanan P."/>
            <person name="Buyck B."/>
            <person name="Bense V."/>
            <person name="Catcheside P."/>
            <person name="Chovatia M."/>
            <person name="Cooper J."/>
            <person name="Damon W."/>
            <person name="Desjardin D."/>
            <person name="Finy P."/>
            <person name="Geml J."/>
            <person name="Haridas S."/>
            <person name="Hughes K."/>
            <person name="Justo A."/>
            <person name="Karasinski D."/>
            <person name="Kautmanova I."/>
            <person name="Kiss B."/>
            <person name="Kocsube S."/>
            <person name="Kotiranta H."/>
            <person name="LaButti K.M."/>
            <person name="Lechner B.E."/>
            <person name="Liimatainen K."/>
            <person name="Lipzen A."/>
            <person name="Lukacs Z."/>
            <person name="Mihaltcheva S."/>
            <person name="Morgado L.N."/>
            <person name="Niskanen T."/>
            <person name="Noordeloos M.E."/>
            <person name="Ohm R.A."/>
            <person name="Ortiz-Santana B."/>
            <person name="Ovrebo C."/>
            <person name="Racz N."/>
            <person name="Riley R."/>
            <person name="Savchenko A."/>
            <person name="Shiryaev A."/>
            <person name="Soop K."/>
            <person name="Spirin V."/>
            <person name="Szebenyi C."/>
            <person name="Tomsovsky M."/>
            <person name="Tulloss R.E."/>
            <person name="Uehling J."/>
            <person name="Grigoriev I.V."/>
            <person name="Vagvolgyi C."/>
            <person name="Papp T."/>
            <person name="Martin F.M."/>
            <person name="Miettinen O."/>
            <person name="Hibbett D.S."/>
            <person name="Nagy L.G."/>
        </authorList>
    </citation>
    <scope>NUCLEOTIDE SEQUENCE [LARGE SCALE GENOMIC DNA]</scope>
    <source>
        <strain evidence="2 3">FP101781</strain>
    </source>
</reference>
<organism evidence="2 3">
    <name type="scientific">Coprinellus micaceus</name>
    <name type="common">Glistening ink-cap mushroom</name>
    <name type="synonym">Coprinus micaceus</name>
    <dbReference type="NCBI Taxonomy" id="71717"/>
    <lineage>
        <taxon>Eukaryota</taxon>
        <taxon>Fungi</taxon>
        <taxon>Dikarya</taxon>
        <taxon>Basidiomycota</taxon>
        <taxon>Agaricomycotina</taxon>
        <taxon>Agaricomycetes</taxon>
        <taxon>Agaricomycetidae</taxon>
        <taxon>Agaricales</taxon>
        <taxon>Agaricineae</taxon>
        <taxon>Psathyrellaceae</taxon>
        <taxon>Coprinellus</taxon>
    </lineage>
</organism>
<sequence length="122" mass="13371">MPTVQGATVGRSRVTYGSAWSLNRDLAFRFRARAYPHDDVPSTAVVIRTTGGSFEHSSLQPGSRRMPISAQFSKRAMGGGEQKRAPRESSGLFSNEALILSIFVLPASLGYWDVSPPFHFLL</sequence>
<evidence type="ECO:0000313" key="3">
    <source>
        <dbReference type="Proteomes" id="UP000298030"/>
    </source>
</evidence>
<keyword evidence="1" id="KW-1133">Transmembrane helix</keyword>
<dbReference type="EMBL" id="QPFP01000025">
    <property type="protein sequence ID" value="TEB30011.1"/>
    <property type="molecule type" value="Genomic_DNA"/>
</dbReference>
<proteinExistence type="predicted"/>
<dbReference type="AlphaFoldDB" id="A0A4Y7T7N4"/>
<comment type="caution">
    <text evidence="2">The sequence shown here is derived from an EMBL/GenBank/DDBJ whole genome shotgun (WGS) entry which is preliminary data.</text>
</comment>
<gene>
    <name evidence="2" type="ORF">FA13DRAFT_1710849</name>
</gene>
<feature type="transmembrane region" description="Helical" evidence="1">
    <location>
        <begin position="92"/>
        <end position="112"/>
    </location>
</feature>